<dbReference type="PROSITE" id="PS50850">
    <property type="entry name" value="MFS"/>
    <property type="match status" value="1"/>
</dbReference>
<sequence>MRQDLVILRDRRFSLLFAARTSSMLGGAFGPVALAFGVLALPGATAMTLSVVVAAESLSMVVFMLLGGVIADRLPRYRVMMSADLAAAAAWGGLAVLLITGWAPLWLLVTLSAVAGMATAMFFPASTGVVPEVVPAERLQTANGLLRLGMNGARVSGFALAGGCVAVLGAGWTMVINAGLLLASAAFTAGLRLPPVSTPLSERGSMLRDLREGWQEFRSRTWLWVPVVQFSFVVMVLQGVWSVIGPVVANERLGGPKGWSWVLGAEAVGMLVGVLIAIRVRPRRPVRLVVLMALPLALVPLALGVGAPLLVAAVVAFFAGVALDTLTVVWDTTLQREIPQAALSRVSSYDALGSLMLGPLGMLIAGPAVAFVGASASMLGSAVVIAVASVAALFSKGVRDLSWEARPVPEPRLVSPSTPTALAEVG</sequence>
<evidence type="ECO:0000256" key="3">
    <source>
        <dbReference type="ARBA" id="ARBA00022692"/>
    </source>
</evidence>
<dbReference type="RefSeq" id="WP_344136961.1">
    <property type="nucleotide sequence ID" value="NZ_BAAALT010000194.1"/>
</dbReference>
<evidence type="ECO:0000256" key="5">
    <source>
        <dbReference type="ARBA" id="ARBA00023136"/>
    </source>
</evidence>
<evidence type="ECO:0000313" key="8">
    <source>
        <dbReference type="EMBL" id="GAA1822861.1"/>
    </source>
</evidence>
<feature type="transmembrane region" description="Helical" evidence="6">
    <location>
        <begin position="155"/>
        <end position="174"/>
    </location>
</feature>
<evidence type="ECO:0000256" key="6">
    <source>
        <dbReference type="SAM" id="Phobius"/>
    </source>
</evidence>
<feature type="transmembrane region" description="Helical" evidence="6">
    <location>
        <begin position="83"/>
        <end position="107"/>
    </location>
</feature>
<keyword evidence="4 6" id="KW-1133">Transmembrane helix</keyword>
<feature type="transmembrane region" description="Helical" evidence="6">
    <location>
        <begin position="351"/>
        <end position="370"/>
    </location>
</feature>
<dbReference type="SUPFAM" id="SSF103473">
    <property type="entry name" value="MFS general substrate transporter"/>
    <property type="match status" value="1"/>
</dbReference>
<evidence type="ECO:0000256" key="4">
    <source>
        <dbReference type="ARBA" id="ARBA00022989"/>
    </source>
</evidence>
<keyword evidence="3 6" id="KW-0812">Transmembrane</keyword>
<evidence type="ECO:0000313" key="9">
    <source>
        <dbReference type="Proteomes" id="UP001500218"/>
    </source>
</evidence>
<comment type="subcellular location">
    <subcellularLocation>
        <location evidence="1">Cell membrane</location>
        <topology evidence="1">Multi-pass membrane protein</topology>
    </subcellularLocation>
</comment>
<feature type="domain" description="Major facilitator superfamily (MFS) profile" evidence="7">
    <location>
        <begin position="1"/>
        <end position="399"/>
    </location>
</feature>
<feature type="transmembrane region" description="Helical" evidence="6">
    <location>
        <begin position="47"/>
        <end position="71"/>
    </location>
</feature>
<keyword evidence="9" id="KW-1185">Reference proteome</keyword>
<feature type="transmembrane region" description="Helical" evidence="6">
    <location>
        <begin position="285"/>
        <end position="303"/>
    </location>
</feature>
<evidence type="ECO:0000256" key="2">
    <source>
        <dbReference type="ARBA" id="ARBA00022475"/>
    </source>
</evidence>
<proteinExistence type="predicted"/>
<comment type="caution">
    <text evidence="8">The sequence shown here is derived from an EMBL/GenBank/DDBJ whole genome shotgun (WGS) entry which is preliminary data.</text>
</comment>
<dbReference type="Gene3D" id="1.20.1250.20">
    <property type="entry name" value="MFS general substrate transporter like domains"/>
    <property type="match status" value="1"/>
</dbReference>
<feature type="transmembrane region" description="Helical" evidence="6">
    <location>
        <begin position="221"/>
        <end position="244"/>
    </location>
</feature>
<feature type="transmembrane region" description="Helical" evidence="6">
    <location>
        <begin position="259"/>
        <end position="278"/>
    </location>
</feature>
<evidence type="ECO:0000259" key="7">
    <source>
        <dbReference type="PROSITE" id="PS50850"/>
    </source>
</evidence>
<dbReference type="CDD" id="cd06173">
    <property type="entry name" value="MFS_MefA_like"/>
    <property type="match status" value="1"/>
</dbReference>
<keyword evidence="2" id="KW-1003">Cell membrane</keyword>
<organism evidence="8 9">
    <name type="scientific">Luedemannella flava</name>
    <dbReference type="NCBI Taxonomy" id="349316"/>
    <lineage>
        <taxon>Bacteria</taxon>
        <taxon>Bacillati</taxon>
        <taxon>Actinomycetota</taxon>
        <taxon>Actinomycetes</taxon>
        <taxon>Micromonosporales</taxon>
        <taxon>Micromonosporaceae</taxon>
        <taxon>Luedemannella</taxon>
    </lineage>
</organism>
<keyword evidence="5 6" id="KW-0472">Membrane</keyword>
<evidence type="ECO:0000256" key="1">
    <source>
        <dbReference type="ARBA" id="ARBA00004651"/>
    </source>
</evidence>
<accession>A0ABN2ME11</accession>
<dbReference type="InterPro" id="IPR036259">
    <property type="entry name" value="MFS_trans_sf"/>
</dbReference>
<dbReference type="PANTHER" id="PTHR23513:SF11">
    <property type="entry name" value="STAPHYLOFERRIN A TRANSPORTER"/>
    <property type="match status" value="1"/>
</dbReference>
<feature type="transmembrane region" description="Helical" evidence="6">
    <location>
        <begin position="309"/>
        <end position="330"/>
    </location>
</feature>
<dbReference type="InterPro" id="IPR011701">
    <property type="entry name" value="MFS"/>
</dbReference>
<dbReference type="Pfam" id="PF07690">
    <property type="entry name" value="MFS_1"/>
    <property type="match status" value="1"/>
</dbReference>
<dbReference type="InterPro" id="IPR020846">
    <property type="entry name" value="MFS_dom"/>
</dbReference>
<feature type="transmembrane region" description="Helical" evidence="6">
    <location>
        <begin position="21"/>
        <end position="41"/>
    </location>
</feature>
<dbReference type="PANTHER" id="PTHR23513">
    <property type="entry name" value="INTEGRAL MEMBRANE EFFLUX PROTEIN-RELATED"/>
    <property type="match status" value="1"/>
</dbReference>
<feature type="transmembrane region" description="Helical" evidence="6">
    <location>
        <begin position="376"/>
        <end position="394"/>
    </location>
</feature>
<reference evidence="8 9" key="1">
    <citation type="journal article" date="2019" name="Int. J. Syst. Evol. Microbiol.">
        <title>The Global Catalogue of Microorganisms (GCM) 10K type strain sequencing project: providing services to taxonomists for standard genome sequencing and annotation.</title>
        <authorList>
            <consortium name="The Broad Institute Genomics Platform"/>
            <consortium name="The Broad Institute Genome Sequencing Center for Infectious Disease"/>
            <person name="Wu L."/>
            <person name="Ma J."/>
        </authorList>
    </citation>
    <scope>NUCLEOTIDE SEQUENCE [LARGE SCALE GENOMIC DNA]</scope>
    <source>
        <strain evidence="8 9">JCM 13250</strain>
    </source>
</reference>
<dbReference type="Proteomes" id="UP001500218">
    <property type="component" value="Unassembled WGS sequence"/>
</dbReference>
<dbReference type="EMBL" id="BAAALT010000194">
    <property type="protein sequence ID" value="GAA1822861.1"/>
    <property type="molecule type" value="Genomic_DNA"/>
</dbReference>
<gene>
    <name evidence="8" type="ORF">GCM10009682_49040</name>
</gene>
<protein>
    <submittedName>
        <fullName evidence="8">MFS transporter</fullName>
    </submittedName>
</protein>
<name>A0ABN2ME11_9ACTN</name>